<dbReference type="EMBL" id="GCHU01022392">
    <property type="protein sequence ID" value="JAG85808.1"/>
    <property type="molecule type" value="Transcribed_RNA"/>
</dbReference>
<dbReference type="InterPro" id="IPR007493">
    <property type="entry name" value="DUF538"/>
</dbReference>
<dbReference type="PANTHER" id="PTHR31676:SF160">
    <property type="entry name" value="OS01G0652700 PROTEIN"/>
    <property type="match status" value="1"/>
</dbReference>
<dbReference type="AlphaFoldDB" id="A0A0C9S4S1"/>
<evidence type="ECO:0000313" key="1">
    <source>
        <dbReference type="EMBL" id="JAG85808.1"/>
    </source>
</evidence>
<dbReference type="InterPro" id="IPR036758">
    <property type="entry name" value="At5g01610-like"/>
</dbReference>
<protein>
    <submittedName>
        <fullName evidence="1">TSA: Wollemia nobilis Ref_Wollemi_Transcript_22554_947 transcribed RNA sequence</fullName>
    </submittedName>
</protein>
<organism evidence="1">
    <name type="scientific">Wollemia nobilis</name>
    <dbReference type="NCBI Taxonomy" id="56998"/>
    <lineage>
        <taxon>Eukaryota</taxon>
        <taxon>Viridiplantae</taxon>
        <taxon>Streptophyta</taxon>
        <taxon>Embryophyta</taxon>
        <taxon>Tracheophyta</taxon>
        <taxon>Spermatophyta</taxon>
        <taxon>Pinopsida</taxon>
        <taxon>Pinidae</taxon>
        <taxon>Conifers II</taxon>
        <taxon>Araucariales</taxon>
        <taxon>Araucariaceae</taxon>
        <taxon>Wollemia</taxon>
    </lineage>
</organism>
<proteinExistence type="predicted"/>
<name>A0A0C9S4S1_9CONI</name>
<sequence length="139" mass="15610">MALELKQENNATVVQGEGALDKAIEVIESFGLPGGLLPLQDVYEAGIVDETGEVWIKMKGEVKHYFKKADKNCIYQPLISCKMEKKKMKEIKGVKAKDMLIWVPVNEIVVDDKEPPKVHFKSIGGLARTFPVEYYARGE</sequence>
<dbReference type="SUPFAM" id="SSF141562">
    <property type="entry name" value="At5g01610-like"/>
    <property type="match status" value="1"/>
</dbReference>
<reference evidence="1" key="1">
    <citation type="submission" date="2015-02" db="EMBL/GenBank/DDBJ databases">
        <title>A transcriptome of Wollemia nobilis - a relic of Gondwana.</title>
        <authorList>
            <person name="Chia J.Y."/>
            <person name="Leong Y.S."/>
            <person name="Abdul Karim S."/>
            <person name="Wan Azmi N."/>
            <person name="Hercus R."/>
            <person name="Croft L."/>
        </authorList>
    </citation>
    <scope>NUCLEOTIDE SEQUENCE</scope>
    <source>
        <strain evidence="1">MaeBrown</strain>
        <tissue evidence="1">Leaf</tissue>
    </source>
</reference>
<dbReference type="Gene3D" id="2.30.240.10">
    <property type="entry name" value="At5g01610-like"/>
    <property type="match status" value="1"/>
</dbReference>
<accession>A0A0C9S4S1</accession>
<dbReference type="Pfam" id="PF04398">
    <property type="entry name" value="DUF538"/>
    <property type="match status" value="1"/>
</dbReference>
<dbReference type="PANTHER" id="PTHR31676">
    <property type="entry name" value="T31J12.3 PROTEIN-RELATED"/>
    <property type="match status" value="1"/>
</dbReference>